<organism evidence="1 2">
    <name type="scientific">Rhodovibrio salinarum</name>
    <dbReference type="NCBI Taxonomy" id="1087"/>
    <lineage>
        <taxon>Bacteria</taxon>
        <taxon>Pseudomonadati</taxon>
        <taxon>Pseudomonadota</taxon>
        <taxon>Alphaproteobacteria</taxon>
        <taxon>Rhodospirillales</taxon>
        <taxon>Rhodovibrionaceae</taxon>
        <taxon>Rhodovibrio</taxon>
    </lineage>
</organism>
<reference evidence="1" key="1">
    <citation type="submission" date="2017-08" db="EMBL/GenBank/DDBJ databases">
        <authorList>
            <person name="Imhoff J.F."/>
            <person name="Rahn T."/>
            <person name="Kuenzel S."/>
            <person name="Neulinger S.C."/>
        </authorList>
    </citation>
    <scope>NUCLEOTIDE SEQUENCE</scope>
    <source>
        <strain evidence="1">DSM 9154</strain>
    </source>
</reference>
<gene>
    <name evidence="1" type="ORF">CKO21_16835</name>
</gene>
<reference evidence="1" key="2">
    <citation type="journal article" date="2020" name="Microorganisms">
        <title>Osmotic Adaptation and Compatible Solute Biosynthesis of Phototrophic Bacteria as Revealed from Genome Analyses.</title>
        <authorList>
            <person name="Imhoff J.F."/>
            <person name="Rahn T."/>
            <person name="Kunzel S."/>
            <person name="Keller A."/>
            <person name="Neulinger S.C."/>
        </authorList>
    </citation>
    <scope>NUCLEOTIDE SEQUENCE</scope>
    <source>
        <strain evidence="1">DSM 9154</strain>
    </source>
</reference>
<dbReference type="EMBL" id="NRRE01000032">
    <property type="protein sequence ID" value="MBK1698912.1"/>
    <property type="molecule type" value="Genomic_DNA"/>
</dbReference>
<accession>A0A934QLF2</accession>
<dbReference type="RefSeq" id="WP_027287759.1">
    <property type="nucleotide sequence ID" value="NZ_NRRE01000032.1"/>
</dbReference>
<name>A0A934QLF2_9PROT</name>
<dbReference type="AlphaFoldDB" id="A0A934QLF2"/>
<evidence type="ECO:0000313" key="1">
    <source>
        <dbReference type="EMBL" id="MBK1698912.1"/>
    </source>
</evidence>
<dbReference type="InterPro" id="IPR009922">
    <property type="entry name" value="DUF1457"/>
</dbReference>
<proteinExistence type="predicted"/>
<protein>
    <submittedName>
        <fullName evidence="1">PAS domain-containing protein</fullName>
    </submittedName>
</protein>
<evidence type="ECO:0000313" key="2">
    <source>
        <dbReference type="Proteomes" id="UP000778970"/>
    </source>
</evidence>
<dbReference type="Pfam" id="PF07310">
    <property type="entry name" value="PAS_5"/>
    <property type="match status" value="1"/>
</dbReference>
<keyword evidence="2" id="KW-1185">Reference proteome</keyword>
<sequence>MNTTDVEAFIRDERLAQTLRVWRSLCGNRFAPRRDEIQPFDFRQMLGRLALVDVLEGKSGDARYRYRLMGTQLVAQDTIDLTGKTLCAYPIAEQRLIVRANFDQVLETRKPVYREDTRQDGARNNTYARLVLPLSEDGENVTGLMVGRVVLRRTD</sequence>
<comment type="caution">
    <text evidence="1">The sequence shown here is derived from an EMBL/GenBank/DDBJ whole genome shotgun (WGS) entry which is preliminary data.</text>
</comment>
<dbReference type="Proteomes" id="UP000778970">
    <property type="component" value="Unassembled WGS sequence"/>
</dbReference>